<evidence type="ECO:0000256" key="3">
    <source>
        <dbReference type="SAM" id="MobiDB-lite"/>
    </source>
</evidence>
<accession>A0A6T1C2F7</accession>
<sequence length="457" mass="47899">MVCASGLTVAGPVAGQITWAGWSPSPDWLAKGGCVASGTGAQLLASQTLQPVPGLTAAPSQTMQPVPGLTAVTSQAMQPVLAPTAVSEVLYVPVIFCRQQQERALPPHELGAATGELTGDRVPAGHVEDSVPQSRLGLSTSAQRRLRRKRAAQRRLEAQSPREGARGTPAETASPRSAASEAGSPSLDCDALAQAIRSGGDARDAALASLRGAVAEFAFDREGCRVVQAAIQAVDHAAAAELLSELHGRVRDAIDSPHANYVIQAIITTLPTAMSSFVVRELIGWGGSAARHRFGCRVLCRLIEHSGSCGDVAGLLGEVVAEAEDLCRHPYAHYVIESLLEHLPEHHRRVVDSLRVDLPRSACSRCASHVLESALLHCSEPVRQELAAELLGPGPDAALSLAQSQHGARVLQAVLRVPCGASQELRRQLSQGATLLEGSRHGRQLLQEAGLGASFGA</sequence>
<dbReference type="GO" id="GO:0005737">
    <property type="term" value="C:cytoplasm"/>
    <property type="evidence" value="ECO:0007669"/>
    <property type="project" value="TreeGrafter"/>
</dbReference>
<dbReference type="AlphaFoldDB" id="A0A6T1C2F7"/>
<dbReference type="InterPro" id="IPR033133">
    <property type="entry name" value="PUM-HD"/>
</dbReference>
<feature type="repeat" description="Pumilio" evidence="2">
    <location>
        <begin position="209"/>
        <end position="244"/>
    </location>
</feature>
<dbReference type="PANTHER" id="PTHR12537:SF12">
    <property type="entry name" value="MATERNAL PROTEIN PUMILIO"/>
    <property type="match status" value="1"/>
</dbReference>
<name>A0A6T1C2F7_9DINO</name>
<dbReference type="Pfam" id="PF22493">
    <property type="entry name" value="PUF_NOP9"/>
    <property type="match status" value="1"/>
</dbReference>
<reference evidence="5" key="1">
    <citation type="submission" date="2021-01" db="EMBL/GenBank/DDBJ databases">
        <authorList>
            <person name="Corre E."/>
            <person name="Pelletier E."/>
            <person name="Niang G."/>
            <person name="Scheremetjew M."/>
            <person name="Finn R."/>
            <person name="Kale V."/>
            <person name="Holt S."/>
            <person name="Cochrane G."/>
            <person name="Meng A."/>
            <person name="Brown T."/>
            <person name="Cohen L."/>
        </authorList>
    </citation>
    <scope>NUCLEOTIDE SEQUENCE</scope>
    <source>
        <strain evidence="5">CCMP3105</strain>
    </source>
</reference>
<proteinExistence type="predicted"/>
<dbReference type="EMBL" id="HBNR01039015">
    <property type="protein sequence ID" value="CAE4596711.1"/>
    <property type="molecule type" value="Transcribed_RNA"/>
</dbReference>
<organism evidence="5">
    <name type="scientific">Alexandrium monilatum</name>
    <dbReference type="NCBI Taxonomy" id="311494"/>
    <lineage>
        <taxon>Eukaryota</taxon>
        <taxon>Sar</taxon>
        <taxon>Alveolata</taxon>
        <taxon>Dinophyceae</taxon>
        <taxon>Gonyaulacales</taxon>
        <taxon>Pyrocystaceae</taxon>
        <taxon>Alexandrium</taxon>
    </lineage>
</organism>
<dbReference type="Gene3D" id="1.25.10.10">
    <property type="entry name" value="Leucine-rich Repeat Variant"/>
    <property type="match status" value="1"/>
</dbReference>
<evidence type="ECO:0000313" key="5">
    <source>
        <dbReference type="EMBL" id="CAE4596704.1"/>
    </source>
</evidence>
<keyword evidence="1" id="KW-0677">Repeat</keyword>
<evidence type="ECO:0000256" key="2">
    <source>
        <dbReference type="PROSITE-ProRule" id="PRU00317"/>
    </source>
</evidence>
<dbReference type="SUPFAM" id="SSF48371">
    <property type="entry name" value="ARM repeat"/>
    <property type="match status" value="1"/>
</dbReference>
<feature type="region of interest" description="Disordered" evidence="3">
    <location>
        <begin position="111"/>
        <end position="185"/>
    </location>
</feature>
<dbReference type="GO" id="GO:0010608">
    <property type="term" value="P:post-transcriptional regulation of gene expression"/>
    <property type="evidence" value="ECO:0007669"/>
    <property type="project" value="TreeGrafter"/>
</dbReference>
<dbReference type="GO" id="GO:0003729">
    <property type="term" value="F:mRNA binding"/>
    <property type="evidence" value="ECO:0007669"/>
    <property type="project" value="TreeGrafter"/>
</dbReference>
<dbReference type="InterPro" id="IPR016024">
    <property type="entry name" value="ARM-type_fold"/>
</dbReference>
<evidence type="ECO:0000256" key="1">
    <source>
        <dbReference type="ARBA" id="ARBA00022737"/>
    </source>
</evidence>
<feature type="compositionally biased region" description="Basic residues" evidence="3">
    <location>
        <begin position="144"/>
        <end position="153"/>
    </location>
</feature>
<feature type="compositionally biased region" description="Polar residues" evidence="3">
    <location>
        <begin position="131"/>
        <end position="141"/>
    </location>
</feature>
<dbReference type="PROSITE" id="PS50303">
    <property type="entry name" value="PUM_HD"/>
    <property type="match status" value="1"/>
</dbReference>
<dbReference type="InterPro" id="IPR001313">
    <property type="entry name" value="Pumilio_RNA-bd_rpt"/>
</dbReference>
<feature type="domain" description="PUM-HD" evidence="4">
    <location>
        <begin position="106"/>
        <end position="453"/>
    </location>
</feature>
<dbReference type="PROSITE" id="PS50302">
    <property type="entry name" value="PUM"/>
    <property type="match status" value="2"/>
</dbReference>
<gene>
    <name evidence="5" type="ORF">AMON00008_LOCUS26999</name>
    <name evidence="6" type="ORF">AMON00008_LOCUS27003</name>
</gene>
<feature type="repeat" description="Pumilio" evidence="2">
    <location>
        <begin position="318"/>
        <end position="353"/>
    </location>
</feature>
<dbReference type="InterPro" id="IPR011989">
    <property type="entry name" value="ARM-like"/>
</dbReference>
<dbReference type="EMBL" id="HBNR01039010">
    <property type="protein sequence ID" value="CAE4596704.1"/>
    <property type="molecule type" value="Transcribed_RNA"/>
</dbReference>
<evidence type="ECO:0000259" key="4">
    <source>
        <dbReference type="PROSITE" id="PS50303"/>
    </source>
</evidence>
<evidence type="ECO:0000313" key="6">
    <source>
        <dbReference type="EMBL" id="CAE4596711.1"/>
    </source>
</evidence>
<dbReference type="SMART" id="SM00025">
    <property type="entry name" value="Pumilio"/>
    <property type="match status" value="5"/>
</dbReference>
<protein>
    <recommendedName>
        <fullName evidence="4">PUM-HD domain-containing protein</fullName>
    </recommendedName>
</protein>
<dbReference type="PANTHER" id="PTHR12537">
    <property type="entry name" value="RNA BINDING PROTEIN PUMILIO-RELATED"/>
    <property type="match status" value="1"/>
</dbReference>